<feature type="non-terminal residue" evidence="1">
    <location>
        <position position="45"/>
    </location>
</feature>
<protein>
    <submittedName>
        <fullName evidence="1">Uncharacterized protein</fullName>
    </submittedName>
</protein>
<sequence>MKVLGLKPDFTEDQPSARISYAFISSGSNTVPLLWCGTLKRAAGS</sequence>
<gene>
    <name evidence="1" type="ORF">AVEN_182850_1</name>
</gene>
<dbReference type="AlphaFoldDB" id="A0A4Y2PEU1"/>
<organism evidence="1 2">
    <name type="scientific">Araneus ventricosus</name>
    <name type="common">Orbweaver spider</name>
    <name type="synonym">Epeira ventricosa</name>
    <dbReference type="NCBI Taxonomy" id="182803"/>
    <lineage>
        <taxon>Eukaryota</taxon>
        <taxon>Metazoa</taxon>
        <taxon>Ecdysozoa</taxon>
        <taxon>Arthropoda</taxon>
        <taxon>Chelicerata</taxon>
        <taxon>Arachnida</taxon>
        <taxon>Araneae</taxon>
        <taxon>Araneomorphae</taxon>
        <taxon>Entelegynae</taxon>
        <taxon>Araneoidea</taxon>
        <taxon>Araneidae</taxon>
        <taxon>Araneus</taxon>
    </lineage>
</organism>
<evidence type="ECO:0000313" key="2">
    <source>
        <dbReference type="Proteomes" id="UP000499080"/>
    </source>
</evidence>
<keyword evidence="2" id="KW-1185">Reference proteome</keyword>
<accession>A0A4Y2PEU1</accession>
<comment type="caution">
    <text evidence="1">The sequence shown here is derived from an EMBL/GenBank/DDBJ whole genome shotgun (WGS) entry which is preliminary data.</text>
</comment>
<name>A0A4Y2PEU1_ARAVE</name>
<dbReference type="Proteomes" id="UP000499080">
    <property type="component" value="Unassembled WGS sequence"/>
</dbReference>
<proteinExistence type="predicted"/>
<reference evidence="1 2" key="1">
    <citation type="journal article" date="2019" name="Sci. Rep.">
        <title>Orb-weaving spider Araneus ventricosus genome elucidates the spidroin gene catalogue.</title>
        <authorList>
            <person name="Kono N."/>
            <person name="Nakamura H."/>
            <person name="Ohtoshi R."/>
            <person name="Moran D.A.P."/>
            <person name="Shinohara A."/>
            <person name="Yoshida Y."/>
            <person name="Fujiwara M."/>
            <person name="Mori M."/>
            <person name="Tomita M."/>
            <person name="Arakawa K."/>
        </authorList>
    </citation>
    <scope>NUCLEOTIDE SEQUENCE [LARGE SCALE GENOMIC DNA]</scope>
</reference>
<dbReference type="EMBL" id="BGPR01132200">
    <property type="protein sequence ID" value="GBN48536.1"/>
    <property type="molecule type" value="Genomic_DNA"/>
</dbReference>
<evidence type="ECO:0000313" key="1">
    <source>
        <dbReference type="EMBL" id="GBN48536.1"/>
    </source>
</evidence>